<organism evidence="1 2">
    <name type="scientific">Psychrobacter fozii</name>
    <dbReference type="NCBI Taxonomy" id="198480"/>
    <lineage>
        <taxon>Bacteria</taxon>
        <taxon>Pseudomonadati</taxon>
        <taxon>Pseudomonadota</taxon>
        <taxon>Gammaproteobacteria</taxon>
        <taxon>Moraxellales</taxon>
        <taxon>Moraxellaceae</taxon>
        <taxon>Psychrobacter</taxon>
    </lineage>
</organism>
<gene>
    <name evidence="1" type="ORF">DFP82_10827</name>
</gene>
<evidence type="ECO:0000313" key="1">
    <source>
        <dbReference type="EMBL" id="PYE38232.1"/>
    </source>
</evidence>
<protein>
    <submittedName>
        <fullName evidence="1">Uncharacterized protein</fullName>
    </submittedName>
</protein>
<dbReference type="EMBL" id="QJSU01000008">
    <property type="protein sequence ID" value="PYE38232.1"/>
    <property type="molecule type" value="Genomic_DNA"/>
</dbReference>
<comment type="caution">
    <text evidence="1">The sequence shown here is derived from an EMBL/GenBank/DDBJ whole genome shotgun (WGS) entry which is preliminary data.</text>
</comment>
<dbReference type="RefSeq" id="WP_110923741.1">
    <property type="nucleotide sequence ID" value="NZ_CAJGZD010000002.1"/>
</dbReference>
<dbReference type="OrthoDB" id="6658735at2"/>
<proteinExistence type="predicted"/>
<evidence type="ECO:0000313" key="2">
    <source>
        <dbReference type="Proteomes" id="UP000247746"/>
    </source>
</evidence>
<keyword evidence="2" id="KW-1185">Reference proteome</keyword>
<name>A0A2V4UWU3_9GAMM</name>
<sequence length="79" mass="9424">MTEENAPEEKRKLINKFLMRLTKDQPQMYYATTSEISRSIHTMIKEHTNRLSVEEQALVRRITIEEIEALLGFHHKQKI</sequence>
<reference evidence="1 2" key="1">
    <citation type="submission" date="2018-06" db="EMBL/GenBank/DDBJ databases">
        <title>Genomic Encyclopedia of Type Strains, Phase III (KMG-III): the genomes of soil and plant-associated and newly described type strains.</title>
        <authorList>
            <person name="Whitman W."/>
        </authorList>
    </citation>
    <scope>NUCLEOTIDE SEQUENCE [LARGE SCALE GENOMIC DNA]</scope>
    <source>
        <strain evidence="1 2">CECT 5889</strain>
    </source>
</reference>
<accession>A0A2V4UWU3</accession>
<dbReference type="AlphaFoldDB" id="A0A2V4UWU3"/>
<dbReference type="Proteomes" id="UP000247746">
    <property type="component" value="Unassembled WGS sequence"/>
</dbReference>